<sequence length="168" mass="18338">MNINEILTGMVHRPIDAARNLPALSVEQLNAHPGGHPNSVAWLLWHTGREVDIQLAALSGKEQLWHRYRDRFNLGDAGDGMGYGHTPAQAHAIRVDDQELLLEYVDASLSALGDYAAHLGAEEFDEIVDRRWTPEVTRGVRLVSIVDDAIVHVGQAAYAAGALSADES</sequence>
<dbReference type="RefSeq" id="WP_113606568.1">
    <property type="nucleotide sequence ID" value="NZ_JBNBOD010000001.1"/>
</dbReference>
<dbReference type="InterPro" id="IPR034660">
    <property type="entry name" value="DinB/YfiT-like"/>
</dbReference>
<dbReference type="Gene3D" id="1.20.120.450">
    <property type="entry name" value="dinb family like domain"/>
    <property type="match status" value="1"/>
</dbReference>
<dbReference type="AlphaFoldDB" id="A0A365YPE3"/>
<proteinExistence type="predicted"/>
<comment type="caution">
    <text evidence="2">The sequence shown here is derived from an EMBL/GenBank/DDBJ whole genome shotgun (WGS) entry which is preliminary data.</text>
</comment>
<name>A0A365YPE3_9MICC</name>
<organism evidence="2 3">
    <name type="scientific">Glutamicibacter soli</name>
    <dbReference type="NCBI Taxonomy" id="453836"/>
    <lineage>
        <taxon>Bacteria</taxon>
        <taxon>Bacillati</taxon>
        <taxon>Actinomycetota</taxon>
        <taxon>Actinomycetes</taxon>
        <taxon>Micrococcales</taxon>
        <taxon>Micrococcaceae</taxon>
        <taxon>Glutamicibacter</taxon>
    </lineage>
</organism>
<keyword evidence="2" id="KW-0808">Transferase</keyword>
<protein>
    <submittedName>
        <fullName evidence="2">Aspartate/tyrosine/aromatic aminotransferase</fullName>
    </submittedName>
</protein>
<dbReference type="EMBL" id="POAF01000001">
    <property type="protein sequence ID" value="RBM04409.1"/>
    <property type="molecule type" value="Genomic_DNA"/>
</dbReference>
<feature type="domain" description="DinB-like" evidence="1">
    <location>
        <begin position="23"/>
        <end position="155"/>
    </location>
</feature>
<evidence type="ECO:0000259" key="1">
    <source>
        <dbReference type="Pfam" id="PF12867"/>
    </source>
</evidence>
<accession>A0A365YPE3</accession>
<dbReference type="SUPFAM" id="SSF109854">
    <property type="entry name" value="DinB/YfiT-like putative metalloenzymes"/>
    <property type="match status" value="1"/>
</dbReference>
<keyword evidence="2" id="KW-0032">Aminotransferase</keyword>
<dbReference type="InterPro" id="IPR024775">
    <property type="entry name" value="DinB-like"/>
</dbReference>
<dbReference type="GO" id="GO:0008483">
    <property type="term" value="F:transaminase activity"/>
    <property type="evidence" value="ECO:0007669"/>
    <property type="project" value="UniProtKB-KW"/>
</dbReference>
<dbReference type="Proteomes" id="UP000252167">
    <property type="component" value="Unassembled WGS sequence"/>
</dbReference>
<dbReference type="Pfam" id="PF12867">
    <property type="entry name" value="DinB_2"/>
    <property type="match status" value="1"/>
</dbReference>
<evidence type="ECO:0000313" key="3">
    <source>
        <dbReference type="Proteomes" id="UP000252167"/>
    </source>
</evidence>
<evidence type="ECO:0000313" key="2">
    <source>
        <dbReference type="EMBL" id="RBM04409.1"/>
    </source>
</evidence>
<gene>
    <name evidence="2" type="ORF">C1H84_03310</name>
</gene>
<reference evidence="2 3" key="1">
    <citation type="submission" date="2018-01" db="EMBL/GenBank/DDBJ databases">
        <title>Glutamicibacter soli strain NHPC-3 Whole genome sequence and assembly.</title>
        <authorList>
            <person name="Choudhury P."/>
            <person name="Gupta D."/>
            <person name="Sengupta K."/>
            <person name="Jawed A."/>
            <person name="Sultana N."/>
            <person name="Saha P."/>
        </authorList>
    </citation>
    <scope>NUCLEOTIDE SEQUENCE [LARGE SCALE GENOMIC DNA]</scope>
    <source>
        <strain evidence="2 3">NHPC-3</strain>
    </source>
</reference>
<keyword evidence="3" id="KW-1185">Reference proteome</keyword>